<feature type="domain" description="D-isomer specific 2-hydroxyacid dehydrogenase catalytic" evidence="5">
    <location>
        <begin position="18"/>
        <end position="314"/>
    </location>
</feature>
<keyword evidence="3" id="KW-0520">NAD</keyword>
<dbReference type="EMBL" id="AP023423">
    <property type="protein sequence ID" value="BCK88149.1"/>
    <property type="molecule type" value="Genomic_DNA"/>
</dbReference>
<dbReference type="RefSeq" id="WP_332875542.1">
    <property type="nucleotide sequence ID" value="NZ_AP023423.1"/>
</dbReference>
<accession>A0AAN2BZF1</accession>
<dbReference type="InterPro" id="IPR006139">
    <property type="entry name" value="D-isomer_2_OHA_DH_cat_dom"/>
</dbReference>
<dbReference type="Pfam" id="PF02826">
    <property type="entry name" value="2-Hacid_dh_C"/>
    <property type="match status" value="1"/>
</dbReference>
<dbReference type="SUPFAM" id="SSF51735">
    <property type="entry name" value="NAD(P)-binding Rossmann-fold domains"/>
    <property type="match status" value="1"/>
</dbReference>
<sequence>MEKIVFLDSATVIADVRRPAFAHRWETHAATTAEQVVARLQDATIAITNKVPLRREALQQLPGLKMVAIAATGTDNVDIDYCRERGIVVSNIRNYSVHTVPEHVFMLLLALRRNLLAFRADVRNGEWQKSAQFCLFTHPVYDLHGSTLGIVGRGAIGTSVGQIAAAFGMRVLYAEHKGAAAVRPGYTAFDTVLRESDAITLHLPLKEQTRNLIGAAEFAVMKPQALLINTARGGLVDETALHDALRSGRIAGAGFDVLGKEPPSAGHPLLDLDLPNFILTPHIAWSGRAAMQTLADQLIDNIEAFVAGAPNNRVA</sequence>
<dbReference type="PANTHER" id="PTHR43761:SF1">
    <property type="entry name" value="D-ISOMER SPECIFIC 2-HYDROXYACID DEHYDROGENASE CATALYTIC DOMAIN-CONTAINING PROTEIN-RELATED"/>
    <property type="match status" value="1"/>
</dbReference>
<dbReference type="SUPFAM" id="SSF52283">
    <property type="entry name" value="Formate/glycerate dehydrogenase catalytic domain-like"/>
    <property type="match status" value="1"/>
</dbReference>
<keyword evidence="2 4" id="KW-0560">Oxidoreductase</keyword>
<protein>
    <submittedName>
        <fullName evidence="7">Glycerate dehydrogenase</fullName>
    </submittedName>
</protein>
<dbReference type="Proteomes" id="UP001320326">
    <property type="component" value="Chromosome"/>
</dbReference>
<evidence type="ECO:0000313" key="7">
    <source>
        <dbReference type="EMBL" id="BCK88149.1"/>
    </source>
</evidence>
<feature type="domain" description="D-isomer specific 2-hydroxyacid dehydrogenase NAD-binding" evidence="6">
    <location>
        <begin position="105"/>
        <end position="284"/>
    </location>
</feature>
<dbReference type="GO" id="GO:0016616">
    <property type="term" value="F:oxidoreductase activity, acting on the CH-OH group of donors, NAD or NADP as acceptor"/>
    <property type="evidence" value="ECO:0007669"/>
    <property type="project" value="InterPro"/>
</dbReference>
<organism evidence="7 8">
    <name type="scientific">Sideroxyarcus emersonii</name>
    <dbReference type="NCBI Taxonomy" id="2764705"/>
    <lineage>
        <taxon>Bacteria</taxon>
        <taxon>Pseudomonadati</taxon>
        <taxon>Pseudomonadota</taxon>
        <taxon>Betaproteobacteria</taxon>
        <taxon>Nitrosomonadales</taxon>
        <taxon>Gallionellaceae</taxon>
        <taxon>Sideroxyarcus</taxon>
    </lineage>
</organism>
<evidence type="ECO:0000313" key="8">
    <source>
        <dbReference type="Proteomes" id="UP001320326"/>
    </source>
</evidence>
<gene>
    <name evidence="7" type="ORF">MIZ01_1950</name>
</gene>
<evidence type="ECO:0000259" key="5">
    <source>
        <dbReference type="Pfam" id="PF00389"/>
    </source>
</evidence>
<keyword evidence="8" id="KW-1185">Reference proteome</keyword>
<evidence type="ECO:0000256" key="3">
    <source>
        <dbReference type="ARBA" id="ARBA00023027"/>
    </source>
</evidence>
<evidence type="ECO:0000259" key="6">
    <source>
        <dbReference type="Pfam" id="PF02826"/>
    </source>
</evidence>
<evidence type="ECO:0000256" key="4">
    <source>
        <dbReference type="RuleBase" id="RU003719"/>
    </source>
</evidence>
<dbReference type="PANTHER" id="PTHR43761">
    <property type="entry name" value="D-ISOMER SPECIFIC 2-HYDROXYACID DEHYDROGENASE FAMILY PROTEIN (AFU_ORTHOLOGUE AFUA_1G13630)"/>
    <property type="match status" value="1"/>
</dbReference>
<dbReference type="GO" id="GO:0051287">
    <property type="term" value="F:NAD binding"/>
    <property type="evidence" value="ECO:0007669"/>
    <property type="project" value="InterPro"/>
</dbReference>
<dbReference type="PROSITE" id="PS00670">
    <property type="entry name" value="D_2_HYDROXYACID_DH_2"/>
    <property type="match status" value="1"/>
</dbReference>
<dbReference type="FunFam" id="3.40.50.720:FF:000203">
    <property type="entry name" value="D-3-phosphoglycerate dehydrogenase (SerA)"/>
    <property type="match status" value="1"/>
</dbReference>
<dbReference type="InterPro" id="IPR029753">
    <property type="entry name" value="D-isomer_DH_CS"/>
</dbReference>
<dbReference type="InterPro" id="IPR036291">
    <property type="entry name" value="NAD(P)-bd_dom_sf"/>
</dbReference>
<comment type="similarity">
    <text evidence="1 4">Belongs to the D-isomer specific 2-hydroxyacid dehydrogenase family.</text>
</comment>
<evidence type="ECO:0000256" key="1">
    <source>
        <dbReference type="ARBA" id="ARBA00005854"/>
    </source>
</evidence>
<dbReference type="Pfam" id="PF00389">
    <property type="entry name" value="2-Hacid_dh"/>
    <property type="match status" value="1"/>
</dbReference>
<name>A0AAN2BZF1_9PROT</name>
<dbReference type="CDD" id="cd12162">
    <property type="entry name" value="2-Hacid_dh_4"/>
    <property type="match status" value="1"/>
</dbReference>
<dbReference type="InterPro" id="IPR006140">
    <property type="entry name" value="D-isomer_DH_NAD-bd"/>
</dbReference>
<proteinExistence type="inferred from homology"/>
<reference evidence="7 8" key="1">
    <citation type="journal article" date="2022" name="Int. J. Syst. Evol. Microbiol.">
        <title>&lt;i&gt;Sideroxyarcus emersonii&lt;/i&gt; gen. nov. sp. nov., a neutrophilic, microaerobic iron- and thiosulfate-oxidizing bacterium isolated from iron-rich wetland sediment.</title>
        <authorList>
            <person name="Kato S."/>
            <person name="Itoh T."/>
            <person name="Iino T."/>
            <person name="Ohkuma M."/>
        </authorList>
    </citation>
    <scope>NUCLEOTIDE SEQUENCE [LARGE SCALE GENOMIC DNA]</scope>
    <source>
        <strain evidence="7 8">MIZ01</strain>
    </source>
</reference>
<dbReference type="InterPro" id="IPR050418">
    <property type="entry name" value="D-iso_2-hydroxyacid_DH_PdxB"/>
</dbReference>
<dbReference type="Gene3D" id="3.40.50.720">
    <property type="entry name" value="NAD(P)-binding Rossmann-like Domain"/>
    <property type="match status" value="2"/>
</dbReference>
<evidence type="ECO:0000256" key="2">
    <source>
        <dbReference type="ARBA" id="ARBA00023002"/>
    </source>
</evidence>
<dbReference type="KEGG" id="seme:MIZ01_1950"/>
<dbReference type="AlphaFoldDB" id="A0AAN2BZF1"/>